<keyword evidence="2" id="KW-1185">Reference proteome</keyword>
<proteinExistence type="predicted"/>
<dbReference type="OrthoDB" id="5621213at2"/>
<gene>
    <name evidence="1" type="ORF">MBHS_01418</name>
</gene>
<dbReference type="Gene3D" id="2.160.20.10">
    <property type="entry name" value="Single-stranded right-handed beta-helix, Pectin lyase-like"/>
    <property type="match status" value="2"/>
</dbReference>
<accession>A0A1H6F7N5</accession>
<dbReference type="InterPro" id="IPR012334">
    <property type="entry name" value="Pectin_lyas_fold"/>
</dbReference>
<reference evidence="1 2" key="1">
    <citation type="submission" date="2016-10" db="EMBL/GenBank/DDBJ databases">
        <authorList>
            <person name="de Groot N.N."/>
        </authorList>
    </citation>
    <scope>NUCLEOTIDE SEQUENCE [LARGE SCALE GENOMIC DNA]</scope>
    <source>
        <strain evidence="1">MBHS1</strain>
    </source>
</reference>
<organism evidence="1 2">
    <name type="scientific">Candidatus Venteria ishoeyi</name>
    <dbReference type="NCBI Taxonomy" id="1899563"/>
    <lineage>
        <taxon>Bacteria</taxon>
        <taxon>Pseudomonadati</taxon>
        <taxon>Pseudomonadota</taxon>
        <taxon>Gammaproteobacteria</taxon>
        <taxon>Thiotrichales</taxon>
        <taxon>Thiotrichaceae</taxon>
        <taxon>Venteria</taxon>
    </lineage>
</organism>
<name>A0A1H6F7N5_9GAMM</name>
<dbReference type="EMBL" id="FMSV02000360">
    <property type="protein sequence ID" value="SEH05563.1"/>
    <property type="molecule type" value="Genomic_DNA"/>
</dbReference>
<protein>
    <submittedName>
        <fullName evidence="1">Uncharacterized protein</fullName>
    </submittedName>
</protein>
<sequence length="507" mass="52715">MSLIAGDIVLTQGGYHQAEIYELETKTVQQVVDFLPVPILAVSGGELNLITQQGTGEIILGNDAPSHVQPSGSFTLERAWLNVSGTPSSKIRLQTDKLLMSNGHIFAENRGVSPAGMIDIWAGDIQLDSSSITASTLSASGAPIHISAENLAIAKGISLSSTTIGEGKGGDIEIELEKEMRLSHSASFLTANFATGKAGNIHVQAQNIKVLDGGFISSSSIMGSGSGGTIQLQASDTVYLESEQYMGQASLSSMSIGDSIEAGTGGDIHVRARHIELVAGAGINTSTFGAGHGGNIQLQADSVRLTGKSQDAQAFPSYLSASSHSFFDDVPAGNAGRIHVQANKLSLEIGTNISTSASQATGGNIQLDINQQLYLHKSEINTSVFGGSGDGGNINIQQPRVAALNQGQIKAQADVGNGGNISIAADHFLSSQNSQINASSRLGIDGQVLIDTPDSYGSSSLLLTAGYFLQTTDLLPLDCAIHNDVLSRFGIKKAPHGTPTAPEDFIY</sequence>
<dbReference type="SUPFAM" id="SSF51126">
    <property type="entry name" value="Pectin lyase-like"/>
    <property type="match status" value="1"/>
</dbReference>
<evidence type="ECO:0000313" key="2">
    <source>
        <dbReference type="Proteomes" id="UP000236724"/>
    </source>
</evidence>
<evidence type="ECO:0000313" key="1">
    <source>
        <dbReference type="EMBL" id="SEH05563.1"/>
    </source>
</evidence>
<dbReference type="InterPro" id="IPR011050">
    <property type="entry name" value="Pectin_lyase_fold/virulence"/>
</dbReference>
<dbReference type="AlphaFoldDB" id="A0A1H6F7N5"/>
<dbReference type="Proteomes" id="UP000236724">
    <property type="component" value="Unassembled WGS sequence"/>
</dbReference>